<proteinExistence type="predicted"/>
<sequence>MATAMRNDLHCLCHLLPALHRLQSEAEVSRRKAVVGDDVDDLGEWTLNVEPMEGREGPCGSVRRGDVDVGHFW</sequence>
<evidence type="ECO:0000313" key="1">
    <source>
        <dbReference type="EMBL" id="KZP06738.1"/>
    </source>
</evidence>
<dbReference type="Proteomes" id="UP000076532">
    <property type="component" value="Unassembled WGS sequence"/>
</dbReference>
<gene>
    <name evidence="1" type="ORF">FIBSPDRAFT_876232</name>
</gene>
<accession>A0A167X1Y9</accession>
<dbReference type="EMBL" id="KV417775">
    <property type="protein sequence ID" value="KZP06738.1"/>
    <property type="molecule type" value="Genomic_DNA"/>
</dbReference>
<organism evidence="1 2">
    <name type="scientific">Athelia psychrophila</name>
    <dbReference type="NCBI Taxonomy" id="1759441"/>
    <lineage>
        <taxon>Eukaryota</taxon>
        <taxon>Fungi</taxon>
        <taxon>Dikarya</taxon>
        <taxon>Basidiomycota</taxon>
        <taxon>Agaricomycotina</taxon>
        <taxon>Agaricomycetes</taxon>
        <taxon>Agaricomycetidae</taxon>
        <taxon>Atheliales</taxon>
        <taxon>Atheliaceae</taxon>
        <taxon>Athelia</taxon>
    </lineage>
</organism>
<evidence type="ECO:0000313" key="2">
    <source>
        <dbReference type="Proteomes" id="UP000076532"/>
    </source>
</evidence>
<name>A0A167X1Y9_9AGAM</name>
<dbReference type="AlphaFoldDB" id="A0A167X1Y9"/>
<reference evidence="1 2" key="1">
    <citation type="journal article" date="2016" name="Mol. Biol. Evol.">
        <title>Comparative Genomics of Early-Diverging Mushroom-Forming Fungi Provides Insights into the Origins of Lignocellulose Decay Capabilities.</title>
        <authorList>
            <person name="Nagy L.G."/>
            <person name="Riley R."/>
            <person name="Tritt A."/>
            <person name="Adam C."/>
            <person name="Daum C."/>
            <person name="Floudas D."/>
            <person name="Sun H."/>
            <person name="Yadav J.S."/>
            <person name="Pangilinan J."/>
            <person name="Larsson K.H."/>
            <person name="Matsuura K."/>
            <person name="Barry K."/>
            <person name="Labutti K."/>
            <person name="Kuo R."/>
            <person name="Ohm R.A."/>
            <person name="Bhattacharya S.S."/>
            <person name="Shirouzu T."/>
            <person name="Yoshinaga Y."/>
            <person name="Martin F.M."/>
            <person name="Grigoriev I.V."/>
            <person name="Hibbett D.S."/>
        </authorList>
    </citation>
    <scope>NUCLEOTIDE SEQUENCE [LARGE SCALE GENOMIC DNA]</scope>
    <source>
        <strain evidence="1 2">CBS 109695</strain>
    </source>
</reference>
<protein>
    <submittedName>
        <fullName evidence="1">Uncharacterized protein</fullName>
    </submittedName>
</protein>
<keyword evidence="2" id="KW-1185">Reference proteome</keyword>